<dbReference type="EMBL" id="JAROCC010000004">
    <property type="protein sequence ID" value="MDN4607041.1"/>
    <property type="molecule type" value="Genomic_DNA"/>
</dbReference>
<keyword evidence="1" id="KW-1133">Transmembrane helix</keyword>
<feature type="transmembrane region" description="Helical" evidence="1">
    <location>
        <begin position="95"/>
        <end position="111"/>
    </location>
</feature>
<sequence>MGTERKKIIITEINYWKENKMLPEHYCDFLITLYTQGEQEQAPDITDAILMNEKKKKKKKMSSVFFHLLYIFSAFTILAISLIVCAVFFEGQSTLLIIFSAFNCLLWIVAGRFLKLIYFTISGVAGLLFIALYLFGAF</sequence>
<feature type="transmembrane region" description="Helical" evidence="1">
    <location>
        <begin position="116"/>
        <end position="135"/>
    </location>
</feature>
<proteinExistence type="predicted"/>
<keyword evidence="1" id="KW-0812">Transmembrane</keyword>
<protein>
    <recommendedName>
        <fullName evidence="4">DUF1700 domain-containing protein</fullName>
    </recommendedName>
</protein>
<evidence type="ECO:0008006" key="4">
    <source>
        <dbReference type="Google" id="ProtNLM"/>
    </source>
</evidence>
<dbReference type="Proteomes" id="UP001175097">
    <property type="component" value="Unassembled WGS sequence"/>
</dbReference>
<name>A0ABT8JPH5_9BACL</name>
<accession>A0ABT8JPH5</accession>
<gene>
    <name evidence="2" type="ORF">P5G49_06045</name>
</gene>
<reference evidence="2" key="1">
    <citation type="submission" date="2023-03" db="EMBL/GenBank/DDBJ databases">
        <title>MT1 and MT2 Draft Genomes of Novel Species.</title>
        <authorList>
            <person name="Venkateswaran K."/>
        </authorList>
    </citation>
    <scope>NUCLEOTIDE SEQUENCE</scope>
    <source>
        <strain evidence="2">F6_3S_P_2</strain>
    </source>
</reference>
<keyword evidence="1" id="KW-0472">Membrane</keyword>
<feature type="transmembrane region" description="Helical" evidence="1">
    <location>
        <begin position="64"/>
        <end position="89"/>
    </location>
</feature>
<organism evidence="2 3">
    <name type="scientific">Sporosarcina highlanderae</name>
    <dbReference type="NCBI Taxonomy" id="3035916"/>
    <lineage>
        <taxon>Bacteria</taxon>
        <taxon>Bacillati</taxon>
        <taxon>Bacillota</taxon>
        <taxon>Bacilli</taxon>
        <taxon>Bacillales</taxon>
        <taxon>Caryophanaceae</taxon>
        <taxon>Sporosarcina</taxon>
    </lineage>
</organism>
<evidence type="ECO:0000256" key="1">
    <source>
        <dbReference type="SAM" id="Phobius"/>
    </source>
</evidence>
<keyword evidence="3" id="KW-1185">Reference proteome</keyword>
<evidence type="ECO:0000313" key="3">
    <source>
        <dbReference type="Proteomes" id="UP001175097"/>
    </source>
</evidence>
<evidence type="ECO:0000313" key="2">
    <source>
        <dbReference type="EMBL" id="MDN4607041.1"/>
    </source>
</evidence>
<comment type="caution">
    <text evidence="2">The sequence shown here is derived from an EMBL/GenBank/DDBJ whole genome shotgun (WGS) entry which is preliminary data.</text>
</comment>
<dbReference type="RefSeq" id="WP_301242598.1">
    <property type="nucleotide sequence ID" value="NZ_JAROCC010000004.1"/>
</dbReference>